<organism evidence="3 4">
    <name type="scientific">Pantoea brenneri</name>
    <dbReference type="NCBI Taxonomy" id="472694"/>
    <lineage>
        <taxon>Bacteria</taxon>
        <taxon>Pseudomonadati</taxon>
        <taxon>Pseudomonadota</taxon>
        <taxon>Gammaproteobacteria</taxon>
        <taxon>Enterobacterales</taxon>
        <taxon>Erwiniaceae</taxon>
        <taxon>Pantoea</taxon>
    </lineage>
</organism>
<evidence type="ECO:0000259" key="2">
    <source>
        <dbReference type="PROSITE" id="PS50937"/>
    </source>
</evidence>
<dbReference type="Proteomes" id="UP000433737">
    <property type="component" value="Unassembled WGS sequence"/>
</dbReference>
<dbReference type="InterPro" id="IPR047057">
    <property type="entry name" value="MerR_fam"/>
</dbReference>
<sequence>MIKELDIADVADRSGLAPSALRFYEKKGLIKSIGRKGLRRQYCASVLEKLALITLGRSAGFTLDEIASLFDAQGKLSLDRLLLIAKADEIDNTIRQLKKVRDGLRHVAHCPASDHLLCPEFQKIVRRMQSRSDRTTGYHSNSPAALI</sequence>
<dbReference type="SMART" id="SM00422">
    <property type="entry name" value="HTH_MERR"/>
    <property type="match status" value="1"/>
</dbReference>
<feature type="domain" description="HTH merR-type" evidence="2">
    <location>
        <begin position="4"/>
        <end position="72"/>
    </location>
</feature>
<dbReference type="Pfam" id="PF13411">
    <property type="entry name" value="MerR_1"/>
    <property type="match status" value="1"/>
</dbReference>
<evidence type="ECO:0000256" key="1">
    <source>
        <dbReference type="ARBA" id="ARBA00023125"/>
    </source>
</evidence>
<proteinExistence type="predicted"/>
<accession>A0AAX3J8H0</accession>
<dbReference type="GO" id="GO:0003677">
    <property type="term" value="F:DNA binding"/>
    <property type="evidence" value="ECO:0007669"/>
    <property type="project" value="UniProtKB-KW"/>
</dbReference>
<dbReference type="PANTHER" id="PTHR30204">
    <property type="entry name" value="REDOX-CYCLING DRUG-SENSING TRANSCRIPTIONAL ACTIVATOR SOXR"/>
    <property type="match status" value="1"/>
</dbReference>
<name>A0AAX3J8H0_9GAMM</name>
<dbReference type="PANTHER" id="PTHR30204:SF97">
    <property type="entry name" value="MERR FAMILY REGULATORY PROTEIN"/>
    <property type="match status" value="1"/>
</dbReference>
<dbReference type="InterPro" id="IPR000551">
    <property type="entry name" value="MerR-type_HTH_dom"/>
</dbReference>
<keyword evidence="1" id="KW-0238">DNA-binding</keyword>
<evidence type="ECO:0000313" key="3">
    <source>
        <dbReference type="EMBL" id="VXC09067.1"/>
    </source>
</evidence>
<reference evidence="3 4" key="1">
    <citation type="submission" date="2019-10" db="EMBL/GenBank/DDBJ databases">
        <authorList>
            <person name="Karimi E."/>
        </authorList>
    </citation>
    <scope>NUCLEOTIDE SEQUENCE [LARGE SCALE GENOMIC DNA]</scope>
    <source>
        <strain evidence="3">Pantoea sp. 111</strain>
    </source>
</reference>
<gene>
    <name evidence="3" type="ORF">PANT111_210104</name>
</gene>
<dbReference type="CDD" id="cd04781">
    <property type="entry name" value="HTH_MerR-like_sg6"/>
    <property type="match status" value="1"/>
</dbReference>
<evidence type="ECO:0000313" key="4">
    <source>
        <dbReference type="Proteomes" id="UP000433737"/>
    </source>
</evidence>
<dbReference type="InterPro" id="IPR009061">
    <property type="entry name" value="DNA-bd_dom_put_sf"/>
</dbReference>
<protein>
    <submittedName>
        <fullName evidence="3">MerR family transcriptional regulator</fullName>
    </submittedName>
</protein>
<comment type="caution">
    <text evidence="3">The sequence shown here is derived from an EMBL/GenBank/DDBJ whole genome shotgun (WGS) entry which is preliminary data.</text>
</comment>
<dbReference type="GO" id="GO:0003700">
    <property type="term" value="F:DNA-binding transcription factor activity"/>
    <property type="evidence" value="ECO:0007669"/>
    <property type="project" value="InterPro"/>
</dbReference>
<dbReference type="EMBL" id="CABWMH010000014">
    <property type="protein sequence ID" value="VXC09067.1"/>
    <property type="molecule type" value="Genomic_DNA"/>
</dbReference>
<dbReference type="AlphaFoldDB" id="A0AAX3J8H0"/>
<dbReference type="PROSITE" id="PS50937">
    <property type="entry name" value="HTH_MERR_2"/>
    <property type="match status" value="1"/>
</dbReference>
<dbReference type="SUPFAM" id="SSF46955">
    <property type="entry name" value="Putative DNA-binding domain"/>
    <property type="match status" value="1"/>
</dbReference>
<dbReference type="Gene3D" id="1.10.1660.10">
    <property type="match status" value="1"/>
</dbReference>
<dbReference type="PROSITE" id="PS00552">
    <property type="entry name" value="HTH_MERR_1"/>
    <property type="match status" value="1"/>
</dbReference>